<dbReference type="Proteomes" id="UP000663828">
    <property type="component" value="Unassembled WGS sequence"/>
</dbReference>
<dbReference type="GO" id="GO:0004842">
    <property type="term" value="F:ubiquitin-protein transferase activity"/>
    <property type="evidence" value="ECO:0007669"/>
    <property type="project" value="InterPro"/>
</dbReference>
<dbReference type="InterPro" id="IPR013083">
    <property type="entry name" value="Znf_RING/FYVE/PHD"/>
</dbReference>
<keyword evidence="4" id="KW-1185">Reference proteome</keyword>
<feature type="transmembrane region" description="Helical" evidence="1">
    <location>
        <begin position="134"/>
        <end position="156"/>
    </location>
</feature>
<dbReference type="GO" id="GO:0016567">
    <property type="term" value="P:protein ubiquitination"/>
    <property type="evidence" value="ECO:0007669"/>
    <property type="project" value="InterPro"/>
</dbReference>
<dbReference type="CDD" id="cd16655">
    <property type="entry name" value="RING-Ubox_WDSUB1-like"/>
    <property type="match status" value="1"/>
</dbReference>
<dbReference type="EMBL" id="CAJNOR010015116">
    <property type="protein sequence ID" value="CAF1681272.1"/>
    <property type="molecule type" value="Genomic_DNA"/>
</dbReference>
<evidence type="ECO:0000256" key="1">
    <source>
        <dbReference type="SAM" id="Phobius"/>
    </source>
</evidence>
<feature type="non-terminal residue" evidence="3">
    <location>
        <position position="1"/>
    </location>
</feature>
<organism evidence="3 4">
    <name type="scientific">Adineta ricciae</name>
    <name type="common">Rotifer</name>
    <dbReference type="NCBI Taxonomy" id="249248"/>
    <lineage>
        <taxon>Eukaryota</taxon>
        <taxon>Metazoa</taxon>
        <taxon>Spiralia</taxon>
        <taxon>Gnathifera</taxon>
        <taxon>Rotifera</taxon>
        <taxon>Eurotatoria</taxon>
        <taxon>Bdelloidea</taxon>
        <taxon>Adinetida</taxon>
        <taxon>Adinetidae</taxon>
        <taxon>Adineta</taxon>
    </lineage>
</organism>
<dbReference type="PROSITE" id="PS51698">
    <property type="entry name" value="U_BOX"/>
    <property type="match status" value="1"/>
</dbReference>
<dbReference type="PANTHER" id="PTHR46573">
    <property type="entry name" value="WD REPEAT, SAM AND U-BOX DOMAIN-CONTAINING PROTEIN 1"/>
    <property type="match status" value="1"/>
</dbReference>
<dbReference type="SUPFAM" id="SSF57850">
    <property type="entry name" value="RING/U-box"/>
    <property type="match status" value="1"/>
</dbReference>
<dbReference type="SMART" id="SM00504">
    <property type="entry name" value="Ubox"/>
    <property type="match status" value="1"/>
</dbReference>
<accession>A0A816GZI6</accession>
<evidence type="ECO:0000313" key="3">
    <source>
        <dbReference type="EMBL" id="CAF1681272.1"/>
    </source>
</evidence>
<gene>
    <name evidence="3" type="ORF">XAT740_LOCUS60605</name>
</gene>
<dbReference type="PANTHER" id="PTHR46573:SF1">
    <property type="entry name" value="WD REPEAT, SAM AND U-BOX DOMAIN-CONTAINING PROTEIN 1"/>
    <property type="match status" value="1"/>
</dbReference>
<feature type="domain" description="U-box" evidence="2">
    <location>
        <begin position="1"/>
        <end position="74"/>
    </location>
</feature>
<comment type="caution">
    <text evidence="3">The sequence shown here is derived from an EMBL/GenBank/DDBJ whole genome shotgun (WGS) entry which is preliminary data.</text>
</comment>
<proteinExistence type="predicted"/>
<dbReference type="InterPro" id="IPR052085">
    <property type="entry name" value="WD-SAM-U-box"/>
</dbReference>
<evidence type="ECO:0000313" key="4">
    <source>
        <dbReference type="Proteomes" id="UP000663828"/>
    </source>
</evidence>
<dbReference type="InterPro" id="IPR003613">
    <property type="entry name" value="Ubox_domain"/>
</dbReference>
<protein>
    <recommendedName>
        <fullName evidence="2">U-box domain-containing protein</fullName>
    </recommendedName>
</protein>
<dbReference type="Gene3D" id="3.30.40.10">
    <property type="entry name" value="Zinc/RING finger domain, C3HC4 (zinc finger)"/>
    <property type="match status" value="1"/>
</dbReference>
<dbReference type="Pfam" id="PF04564">
    <property type="entry name" value="U-box"/>
    <property type="match status" value="1"/>
</dbReference>
<keyword evidence="1" id="KW-1133">Transmembrane helix</keyword>
<sequence length="332" mass="37785">AENDELICPITLRTFHDPVIAADGHTYERSAIVRWVNEHGTSPLTRQPLNVDELQPDDYLRALAAQRRKSIESNDYDIQLDQVAHQNTNSLITHNYNLNYNLIISTQEQTLPNYALVSTYSIRHRNAPESSSCYRSGCLAMIVGTLLLVSLLMLFYNMVSAYSRYLPGIGSSMYPTSPLHSINSTYSAMLTEDNQKYWRPDTPAFADYYYHVIQVNTSTFDQYSFTINSSIQICAFMYTSEFDPTNPCSNRWFYDCSGTNGEVRFRNFFESRRNYVLVITTFSANVTGEFTIIISGPGLVELTPSPLNTISPPPSKSKNIQIHLFIRHLLDS</sequence>
<reference evidence="3" key="1">
    <citation type="submission" date="2021-02" db="EMBL/GenBank/DDBJ databases">
        <authorList>
            <person name="Nowell W R."/>
        </authorList>
    </citation>
    <scope>NUCLEOTIDE SEQUENCE</scope>
</reference>
<keyword evidence="1" id="KW-0472">Membrane</keyword>
<keyword evidence="1" id="KW-0812">Transmembrane</keyword>
<evidence type="ECO:0000259" key="2">
    <source>
        <dbReference type="PROSITE" id="PS51698"/>
    </source>
</evidence>
<dbReference type="AlphaFoldDB" id="A0A816GZI6"/>
<name>A0A816GZI6_ADIRI</name>